<dbReference type="RefSeq" id="WP_196992065.1">
    <property type="nucleotide sequence ID" value="NZ_JADWYR010000002.1"/>
</dbReference>
<dbReference type="Pfam" id="PF13573">
    <property type="entry name" value="SprB"/>
    <property type="match status" value="1"/>
</dbReference>
<evidence type="ECO:0000313" key="5">
    <source>
        <dbReference type="EMBL" id="MBG9378007.1"/>
    </source>
</evidence>
<evidence type="ECO:0000313" key="6">
    <source>
        <dbReference type="Proteomes" id="UP000628448"/>
    </source>
</evidence>
<feature type="chain" id="PRO_5037159358" evidence="3">
    <location>
        <begin position="23"/>
        <end position="1097"/>
    </location>
</feature>
<dbReference type="NCBIfam" id="TIGR04183">
    <property type="entry name" value="Por_Secre_tail"/>
    <property type="match status" value="1"/>
</dbReference>
<dbReference type="InterPro" id="IPR025667">
    <property type="entry name" value="SprB_repeat"/>
</dbReference>
<evidence type="ECO:0000259" key="4">
    <source>
        <dbReference type="PROSITE" id="PS50835"/>
    </source>
</evidence>
<gene>
    <name evidence="5" type="ORF">I5907_17340</name>
</gene>
<protein>
    <submittedName>
        <fullName evidence="5">T9SS type A sorting domain-containing protein</fullName>
    </submittedName>
</protein>
<dbReference type="AlphaFoldDB" id="A0A931MCC5"/>
<feature type="domain" description="Ig-like" evidence="4">
    <location>
        <begin position="669"/>
        <end position="762"/>
    </location>
</feature>
<keyword evidence="1" id="KW-0378">Hydrolase</keyword>
<keyword evidence="6" id="KW-1185">Reference proteome</keyword>
<dbReference type="GO" id="GO:0005975">
    <property type="term" value="P:carbohydrate metabolic process"/>
    <property type="evidence" value="ECO:0007669"/>
    <property type="project" value="InterPro"/>
</dbReference>
<comment type="caution">
    <text evidence="5">The sequence shown here is derived from an EMBL/GenBank/DDBJ whole genome shotgun (WGS) entry which is preliminary data.</text>
</comment>
<dbReference type="GO" id="GO:0004565">
    <property type="term" value="F:beta-galactosidase activity"/>
    <property type="evidence" value="ECO:0007669"/>
    <property type="project" value="InterPro"/>
</dbReference>
<dbReference type="InterPro" id="IPR045829">
    <property type="entry name" value="PKD_6"/>
</dbReference>
<dbReference type="Pfam" id="PF18962">
    <property type="entry name" value="Por_Secre_tail"/>
    <property type="match status" value="1"/>
</dbReference>
<proteinExistence type="predicted"/>
<dbReference type="InterPro" id="IPR026444">
    <property type="entry name" value="Secre_tail"/>
</dbReference>
<reference evidence="5" key="1">
    <citation type="submission" date="2020-11" db="EMBL/GenBank/DDBJ databases">
        <title>Bacterial whole genome sequence for Panacibacter sp. DH6.</title>
        <authorList>
            <person name="Le V."/>
            <person name="Ko S."/>
            <person name="Ahn C.-Y."/>
            <person name="Oh H.-M."/>
        </authorList>
    </citation>
    <scope>NUCLEOTIDE SEQUENCE</scope>
    <source>
        <strain evidence="5">DH6</strain>
    </source>
</reference>
<organism evidence="5 6">
    <name type="scientific">Panacibacter microcysteis</name>
    <dbReference type="NCBI Taxonomy" id="2793269"/>
    <lineage>
        <taxon>Bacteria</taxon>
        <taxon>Pseudomonadati</taxon>
        <taxon>Bacteroidota</taxon>
        <taxon>Chitinophagia</taxon>
        <taxon>Chitinophagales</taxon>
        <taxon>Chitinophagaceae</taxon>
        <taxon>Panacibacter</taxon>
    </lineage>
</organism>
<dbReference type="PROSITE" id="PS50835">
    <property type="entry name" value="IG_LIKE"/>
    <property type="match status" value="1"/>
</dbReference>
<sequence>MKNLYINALMALCSIVTLTTQAQTDTTHYKYGIWQTFGEAASTSLYPEIQGRLANFRWADIEPSPNVWNWAAFDDEMASKAKDGLPFIFLMYTKEDAPDWLYSNGVPKVTEKDVNGTVIGYSPYYMDADYKSFFKRMITKVHEHIETLPANVRSNIIGVQPCFGSTGDYISYKGEVASQYALSDAQFYQLFQEFTLYYWDEYKYTSPKIYILSNPKNNGEEQTFWLMANCPGGWIKTGTLGKGYQLNYETDKAAWLYGLLNNPNNSQMMRARSEFLGSMLSAKWWLSQPYKNMFAIMAYGIHWGLDWNNQNIDKIQDHNYDPSFTLFNKYAGYKDAATSSNAMCMLKDVIDAADGVRFPASQYGTVALTNSRFNNVLAPFVPYGAKLEDMGSAMGGEMENIAANGTNDVGWKLFPGNYEKFIHQINANETSAGYWNVASAEPNTSYGRFARGFDLAKGKDALYFDVEDAFLHNAALDGAYPVIIEVTYLDKGNGKFQLFYDGKTGTVPSSMSINCTNTNKWKTVAITLNDAYFGNRAANGADFFIKNTGSENVIFQIVELSRSGNGVTGSTLSYSNALIFDTICITSTPDPLAVSITGLYLDNSNVVVGPLKGFSFATARDGIYSDSIIISQGAKFTQSLYVKFRPDAPGSYSGNIPVYGGGASKISLPVSAAAMNSAPDVTGSTVNNVTCYNSKNGSIDLKPAGGQGPFTYSWVSSATNFKSTAEDINALVPSTYTVNINAAYGCKTTASFTVTQPEVLITSVSADPMQCKGGTTNVYVTATGGTMPYTGTGTFVKSSGFITYTVTDKNGCTDNQGFSAPNGTGTAPEKPGTILSPDADITGVCGPGTYTFSVNAVKNATSYVWTLPAKATIASTSIDGRTLTLNAQSGFNGGSLQVAAGNTCGTSRNSSKTLKVAPQNPGGIVGPQKVKSGQAGLVYTTSAVSGLTYKWTVPSGAKITSGQNTPSITVTWGSRDGSVKVTANNKCESSGNTILNITVGTTTTTSTKTTTETATVTASPNPARSVTYLSFDADVDYRYTIEITDMSGKTVIRKSGVANQGNNKIPVNVSSLTDGLYNVTIINNDNGEKLSTKLVKG</sequence>
<dbReference type="SUPFAM" id="SSF51445">
    <property type="entry name" value="(Trans)glycosidases"/>
    <property type="match status" value="1"/>
</dbReference>
<dbReference type="GO" id="GO:0009341">
    <property type="term" value="C:beta-galactosidase complex"/>
    <property type="evidence" value="ECO:0007669"/>
    <property type="project" value="InterPro"/>
</dbReference>
<evidence type="ECO:0000256" key="2">
    <source>
        <dbReference type="ARBA" id="ARBA00023295"/>
    </source>
</evidence>
<keyword evidence="2" id="KW-0326">Glycosidase</keyword>
<dbReference type="Proteomes" id="UP000628448">
    <property type="component" value="Unassembled WGS sequence"/>
</dbReference>
<dbReference type="Pfam" id="PF19408">
    <property type="entry name" value="PKD_6"/>
    <property type="match status" value="2"/>
</dbReference>
<accession>A0A931MCC5</accession>
<feature type="signal peptide" evidence="3">
    <location>
        <begin position="1"/>
        <end position="22"/>
    </location>
</feature>
<dbReference type="InterPro" id="IPR017853">
    <property type="entry name" value="GH"/>
</dbReference>
<dbReference type="Gene3D" id="3.20.20.80">
    <property type="entry name" value="Glycosidases"/>
    <property type="match status" value="1"/>
</dbReference>
<evidence type="ECO:0000256" key="3">
    <source>
        <dbReference type="SAM" id="SignalP"/>
    </source>
</evidence>
<name>A0A931MCC5_9BACT</name>
<dbReference type="InterPro" id="IPR007110">
    <property type="entry name" value="Ig-like_dom"/>
</dbReference>
<dbReference type="InterPro" id="IPR013529">
    <property type="entry name" value="Glyco_hydro_42_N"/>
</dbReference>
<dbReference type="EMBL" id="JADWYR010000002">
    <property type="protein sequence ID" value="MBG9378007.1"/>
    <property type="molecule type" value="Genomic_DNA"/>
</dbReference>
<evidence type="ECO:0000256" key="1">
    <source>
        <dbReference type="ARBA" id="ARBA00022801"/>
    </source>
</evidence>
<dbReference type="Pfam" id="PF02449">
    <property type="entry name" value="Glyco_hydro_42"/>
    <property type="match status" value="1"/>
</dbReference>
<keyword evidence="3" id="KW-0732">Signal</keyword>